<dbReference type="Proteomes" id="UP000636709">
    <property type="component" value="Unassembled WGS sequence"/>
</dbReference>
<dbReference type="EMBL" id="JACEFO010001953">
    <property type="protein sequence ID" value="KAF8691996.1"/>
    <property type="molecule type" value="Genomic_DNA"/>
</dbReference>
<comment type="caution">
    <text evidence="1">The sequence shown here is derived from an EMBL/GenBank/DDBJ whole genome shotgun (WGS) entry which is preliminary data.</text>
</comment>
<dbReference type="AlphaFoldDB" id="A0A835BA60"/>
<gene>
    <name evidence="1" type="ORF">HU200_039941</name>
</gene>
<keyword evidence="2" id="KW-1185">Reference proteome</keyword>
<sequence length="83" mass="9609">MPLHHDILGSHRRRPPGRCVNGQAAHLPAEHHDAFVLLCCWQLWKRRNGVIFRQETMTLRELLHQAREDTTLGLPYEKFGASS</sequence>
<reference evidence="1" key="1">
    <citation type="submission" date="2020-07" db="EMBL/GenBank/DDBJ databases">
        <title>Genome sequence and genetic diversity analysis of an under-domesticated orphan crop, white fonio (Digitaria exilis).</title>
        <authorList>
            <person name="Bennetzen J.L."/>
            <person name="Chen S."/>
            <person name="Ma X."/>
            <person name="Wang X."/>
            <person name="Yssel A.E.J."/>
            <person name="Chaluvadi S.R."/>
            <person name="Johnson M."/>
            <person name="Gangashetty P."/>
            <person name="Hamidou F."/>
            <person name="Sanogo M.D."/>
            <person name="Zwaenepoel A."/>
            <person name="Wallace J."/>
            <person name="Van De Peer Y."/>
            <person name="Van Deynze A."/>
        </authorList>
    </citation>
    <scope>NUCLEOTIDE SEQUENCE</scope>
    <source>
        <tissue evidence="1">Leaves</tissue>
    </source>
</reference>
<dbReference type="OrthoDB" id="684052at2759"/>
<organism evidence="1 2">
    <name type="scientific">Digitaria exilis</name>
    <dbReference type="NCBI Taxonomy" id="1010633"/>
    <lineage>
        <taxon>Eukaryota</taxon>
        <taxon>Viridiplantae</taxon>
        <taxon>Streptophyta</taxon>
        <taxon>Embryophyta</taxon>
        <taxon>Tracheophyta</taxon>
        <taxon>Spermatophyta</taxon>
        <taxon>Magnoliopsida</taxon>
        <taxon>Liliopsida</taxon>
        <taxon>Poales</taxon>
        <taxon>Poaceae</taxon>
        <taxon>PACMAD clade</taxon>
        <taxon>Panicoideae</taxon>
        <taxon>Panicodae</taxon>
        <taxon>Paniceae</taxon>
        <taxon>Anthephorinae</taxon>
        <taxon>Digitaria</taxon>
    </lineage>
</organism>
<evidence type="ECO:0000313" key="1">
    <source>
        <dbReference type="EMBL" id="KAF8691996.1"/>
    </source>
</evidence>
<evidence type="ECO:0000313" key="2">
    <source>
        <dbReference type="Proteomes" id="UP000636709"/>
    </source>
</evidence>
<proteinExistence type="predicted"/>
<protein>
    <submittedName>
        <fullName evidence="1">Uncharacterized protein</fullName>
    </submittedName>
</protein>
<accession>A0A835BA60</accession>
<name>A0A835BA60_9POAL</name>